<protein>
    <submittedName>
        <fullName evidence="1">3-methylfumaryl-CoA hydratase</fullName>
    </submittedName>
</protein>
<evidence type="ECO:0000313" key="2">
    <source>
        <dbReference type="Proteomes" id="UP000199658"/>
    </source>
</evidence>
<gene>
    <name evidence="1" type="ORF">SAMN04488002_0326</name>
</gene>
<dbReference type="OrthoDB" id="7183822at2"/>
<accession>A0A1I6FU56</accession>
<dbReference type="EMBL" id="FOYO01000001">
    <property type="protein sequence ID" value="SFR33448.1"/>
    <property type="molecule type" value="Genomic_DNA"/>
</dbReference>
<proteinExistence type="predicted"/>
<organism evidence="1 2">
    <name type="scientific">Litoreibacter janthinus</name>
    <dbReference type="NCBI Taxonomy" id="670154"/>
    <lineage>
        <taxon>Bacteria</taxon>
        <taxon>Pseudomonadati</taxon>
        <taxon>Pseudomonadota</taxon>
        <taxon>Alphaproteobacteria</taxon>
        <taxon>Rhodobacterales</taxon>
        <taxon>Roseobacteraceae</taxon>
        <taxon>Litoreibacter</taxon>
    </lineage>
</organism>
<reference evidence="2" key="1">
    <citation type="submission" date="2016-10" db="EMBL/GenBank/DDBJ databases">
        <authorList>
            <person name="Varghese N."/>
            <person name="Submissions S."/>
        </authorList>
    </citation>
    <scope>NUCLEOTIDE SEQUENCE [LARGE SCALE GENOMIC DNA]</scope>
    <source>
        <strain evidence="2">DSM 26921</strain>
    </source>
</reference>
<dbReference type="STRING" id="670154.SAMN04488002_0326"/>
<name>A0A1I6FU56_9RHOB</name>
<keyword evidence="2" id="KW-1185">Reference proteome</keyword>
<dbReference type="PANTHER" id="PTHR28152:SF1">
    <property type="entry name" value="HYDROXYACYL-THIOESTER DEHYDRATASE TYPE 2, MITOCHONDRIAL"/>
    <property type="match status" value="1"/>
</dbReference>
<dbReference type="InterPro" id="IPR052741">
    <property type="entry name" value="Mitochondrial_HTD2"/>
</dbReference>
<dbReference type="RefSeq" id="WP_090211634.1">
    <property type="nucleotide sequence ID" value="NZ_FOYO01000001.1"/>
</dbReference>
<dbReference type="Gene3D" id="3.10.129.10">
    <property type="entry name" value="Hotdog Thioesterase"/>
    <property type="match status" value="2"/>
</dbReference>
<dbReference type="SUPFAM" id="SSF54637">
    <property type="entry name" value="Thioesterase/thiol ester dehydrase-isomerase"/>
    <property type="match status" value="1"/>
</dbReference>
<evidence type="ECO:0000313" key="1">
    <source>
        <dbReference type="EMBL" id="SFR33448.1"/>
    </source>
</evidence>
<dbReference type="Proteomes" id="UP000199658">
    <property type="component" value="Unassembled WGS sequence"/>
</dbReference>
<dbReference type="AlphaFoldDB" id="A0A1I6FU56"/>
<dbReference type="InterPro" id="IPR029069">
    <property type="entry name" value="HotDog_dom_sf"/>
</dbReference>
<dbReference type="PANTHER" id="PTHR28152">
    <property type="entry name" value="HYDROXYACYL-THIOESTER DEHYDRATASE TYPE 2, MITOCHONDRIAL"/>
    <property type="match status" value="1"/>
</dbReference>
<dbReference type="GO" id="GO:0019171">
    <property type="term" value="F:(3R)-hydroxyacyl-[acyl-carrier-protein] dehydratase activity"/>
    <property type="evidence" value="ECO:0007669"/>
    <property type="project" value="TreeGrafter"/>
</dbReference>
<sequence length="266" mass="29301">MTQDQAPTIRDDILDPSRIKALAATLELEDTTPRPFWHQIFFWDAQPPSALGADGHPRIGALIPDMGLPRRMWAGGRLQFHSAPVMGQTARKTTTLLKADRKQGRTGALGLVTLRHEISQGSTLLVTEDQDLIYRAADAPAGTPPQAGTDESASRTHSFTTTELFRYSALTFNGHRIHYDRDYAKDIEGYEGLVVHGPLLAQYLMLMAEDLLGGLARFEFRATAPLMDHQEATFCAKPSDGGLTLWVRAADGRQCMTANAYKHLSA</sequence>